<dbReference type="InterPro" id="IPR019292">
    <property type="entry name" value="McrC"/>
</dbReference>
<organism evidence="1 2">
    <name type="scientific">Candidatus Ignatzschineria merdigallinarum</name>
    <dbReference type="NCBI Taxonomy" id="2838621"/>
    <lineage>
        <taxon>Bacteria</taxon>
        <taxon>Pseudomonadati</taxon>
        <taxon>Pseudomonadota</taxon>
        <taxon>Gammaproteobacteria</taxon>
        <taxon>Cardiobacteriales</taxon>
        <taxon>Ignatzschineriaceae</taxon>
        <taxon>Ignatzschineria</taxon>
    </lineage>
</organism>
<reference evidence="1" key="1">
    <citation type="journal article" date="2021" name="PeerJ">
        <title>Extensive microbial diversity within the chicken gut microbiome revealed by metagenomics and culture.</title>
        <authorList>
            <person name="Gilroy R."/>
            <person name="Ravi A."/>
            <person name="Getino M."/>
            <person name="Pursley I."/>
            <person name="Horton D.L."/>
            <person name="Alikhan N.F."/>
            <person name="Baker D."/>
            <person name="Gharbi K."/>
            <person name="Hall N."/>
            <person name="Watson M."/>
            <person name="Adriaenssens E.M."/>
            <person name="Foster-Nyarko E."/>
            <person name="Jarju S."/>
            <person name="Secka A."/>
            <person name="Antonio M."/>
            <person name="Oren A."/>
            <person name="Chaudhuri R.R."/>
            <person name="La Ragione R."/>
            <person name="Hildebrand F."/>
            <person name="Pallen M.J."/>
        </authorList>
    </citation>
    <scope>NUCLEOTIDE SEQUENCE</scope>
    <source>
        <strain evidence="1">CHK160-9182</strain>
    </source>
</reference>
<evidence type="ECO:0000313" key="1">
    <source>
        <dbReference type="EMBL" id="HIW05969.1"/>
    </source>
</evidence>
<dbReference type="PANTHER" id="PTHR38733:SF1">
    <property type="entry name" value="TYPE IV METHYL-DIRECTED RESTRICTION ENZYME ECOKMCRBC"/>
    <property type="match status" value="1"/>
</dbReference>
<accession>A0A9D1Q4K5</accession>
<dbReference type="AlphaFoldDB" id="A0A9D1Q4K5"/>
<sequence>MDVIQVREYAKLIKSERSRNSTLDEAYISETAFEFLAALIEQEKLAGTIFLDYIKLGSQVGYLETADLGIEILPKMALHTADHQHDQLRELLHKMISVVFQVRSKEMHSAHLVRNRLPLHEWIYQQFLNELQVLLRKGLKGDYERVARTEKFMRGRLDIRQVMRRKVGQDHLFPVEYDAFNFNRLENRLIKTALTDLFKHTKNRENWRIANEMMQRLSDLETVHSAHLQLNQWQEHKLMQRYRAIFPWCRLILEKMNPHFQQGQHKGIALLFPMEKLFEAYVGDYLKRNCVNYDVQTQEQKHHLVMHQGQGYFQLKPDFVLRHQLSDQLIIADSKWKMIDESKGNRTDKYGIAQSDLYQMFAYGYQYQKDNQVNCQNIILVYPYHEKFTATLPVFDFHSENLKLWAVPFKLWTCDAGKEGLIVSGEFFNL</sequence>
<gene>
    <name evidence="1" type="ORF">H9889_01390</name>
</gene>
<dbReference type="PANTHER" id="PTHR38733">
    <property type="entry name" value="PROTEIN MCRC"/>
    <property type="match status" value="1"/>
</dbReference>
<dbReference type="Pfam" id="PF10117">
    <property type="entry name" value="McrBC"/>
    <property type="match status" value="1"/>
</dbReference>
<reference evidence="1" key="2">
    <citation type="submission" date="2021-04" db="EMBL/GenBank/DDBJ databases">
        <authorList>
            <person name="Gilroy R."/>
        </authorList>
    </citation>
    <scope>NUCLEOTIDE SEQUENCE</scope>
    <source>
        <strain evidence="1">CHK160-9182</strain>
    </source>
</reference>
<protein>
    <submittedName>
        <fullName evidence="1">McrC family protein</fullName>
    </submittedName>
</protein>
<comment type="caution">
    <text evidence="1">The sequence shown here is derived from an EMBL/GenBank/DDBJ whole genome shotgun (WGS) entry which is preliminary data.</text>
</comment>
<name>A0A9D1Q4K5_9GAMM</name>
<proteinExistence type="predicted"/>
<evidence type="ECO:0000313" key="2">
    <source>
        <dbReference type="Proteomes" id="UP000823934"/>
    </source>
</evidence>
<dbReference type="Proteomes" id="UP000823934">
    <property type="component" value="Unassembled WGS sequence"/>
</dbReference>
<dbReference type="EMBL" id="DXHP01000034">
    <property type="protein sequence ID" value="HIW05969.1"/>
    <property type="molecule type" value="Genomic_DNA"/>
</dbReference>